<proteinExistence type="predicted"/>
<dbReference type="Gene3D" id="3.10.350.10">
    <property type="entry name" value="LysM domain"/>
    <property type="match status" value="2"/>
</dbReference>
<organism evidence="6">
    <name type="scientific">Lichtheimia ramosa</name>
    <dbReference type="NCBI Taxonomy" id="688394"/>
    <lineage>
        <taxon>Eukaryota</taxon>
        <taxon>Fungi</taxon>
        <taxon>Fungi incertae sedis</taxon>
        <taxon>Mucoromycota</taxon>
        <taxon>Mucoromycotina</taxon>
        <taxon>Mucoromycetes</taxon>
        <taxon>Mucorales</taxon>
        <taxon>Lichtheimiaceae</taxon>
        <taxon>Lichtheimia</taxon>
    </lineage>
</organism>
<evidence type="ECO:0000256" key="2">
    <source>
        <dbReference type="ARBA" id="ARBA00023026"/>
    </source>
</evidence>
<dbReference type="InterPro" id="IPR036779">
    <property type="entry name" value="LysM_dom_sf"/>
</dbReference>
<feature type="region of interest" description="Disordered" evidence="3">
    <location>
        <begin position="91"/>
        <end position="130"/>
    </location>
</feature>
<dbReference type="InterPro" id="IPR018392">
    <property type="entry name" value="LysM"/>
</dbReference>
<name>A0A077WRJ4_9FUNG</name>
<keyword evidence="1" id="KW-0147">Chitin-binding</keyword>
<dbReference type="EMBL" id="LK023335">
    <property type="protein sequence ID" value="CDS09824.1"/>
    <property type="molecule type" value="Genomic_DNA"/>
</dbReference>
<dbReference type="OrthoDB" id="5985073at2759"/>
<dbReference type="PROSITE" id="PS51782">
    <property type="entry name" value="LYSM"/>
    <property type="match status" value="2"/>
</dbReference>
<evidence type="ECO:0000313" key="6">
    <source>
        <dbReference type="EMBL" id="CDS09824.1"/>
    </source>
</evidence>
<dbReference type="InterPro" id="IPR052210">
    <property type="entry name" value="LysM1-like"/>
</dbReference>
<dbReference type="PANTHER" id="PTHR34997:SF1">
    <property type="entry name" value="PEPTIDOGLYCAN-BINDING LYSIN DOMAIN"/>
    <property type="match status" value="1"/>
</dbReference>
<keyword evidence="4" id="KW-0732">Signal</keyword>
<evidence type="ECO:0000256" key="3">
    <source>
        <dbReference type="SAM" id="MobiDB-lite"/>
    </source>
</evidence>
<feature type="domain" description="LysM" evidence="5">
    <location>
        <begin position="149"/>
        <end position="200"/>
    </location>
</feature>
<feature type="signal peptide" evidence="4">
    <location>
        <begin position="1"/>
        <end position="19"/>
    </location>
</feature>
<gene>
    <name evidence="6" type="ORF">LRAMOSA02501</name>
</gene>
<dbReference type="GO" id="GO:0008061">
    <property type="term" value="F:chitin binding"/>
    <property type="evidence" value="ECO:0007669"/>
    <property type="project" value="UniProtKB-KW"/>
</dbReference>
<dbReference type="PANTHER" id="PTHR34997">
    <property type="entry name" value="AM15"/>
    <property type="match status" value="1"/>
</dbReference>
<sequence>MKFSLVAVASLALAGMASAAPSINCSKTVTAVETTTCAAFAKAQNIAPEVFATINKIVDLDQPCNINAGDKLCVEAPKTKAKRCLAEKKGSSSDAAPAAPAADAAATQADSSSSSSSNSGAPSEHALSKEQVESQGLTLVHKINPNCKWFYTITPDDVACEDVAAKNNIDQATLFKLNKNLHSKAPNTCDNLDTGKTYCVGL</sequence>
<protein>
    <recommendedName>
        <fullName evidence="5">LysM domain-containing protein</fullName>
    </recommendedName>
</protein>
<evidence type="ECO:0000259" key="5">
    <source>
        <dbReference type="PROSITE" id="PS51782"/>
    </source>
</evidence>
<feature type="compositionally biased region" description="Low complexity" evidence="3">
    <location>
        <begin position="92"/>
        <end position="125"/>
    </location>
</feature>
<feature type="domain" description="LysM" evidence="5">
    <location>
        <begin position="27"/>
        <end position="74"/>
    </location>
</feature>
<accession>A0A077WRJ4</accession>
<dbReference type="Pfam" id="PF01476">
    <property type="entry name" value="LysM"/>
    <property type="match status" value="1"/>
</dbReference>
<feature type="chain" id="PRO_5001726457" description="LysM domain-containing protein" evidence="4">
    <location>
        <begin position="20"/>
        <end position="202"/>
    </location>
</feature>
<keyword evidence="2" id="KW-0843">Virulence</keyword>
<dbReference type="AlphaFoldDB" id="A0A077WRJ4"/>
<evidence type="ECO:0000256" key="4">
    <source>
        <dbReference type="SAM" id="SignalP"/>
    </source>
</evidence>
<reference evidence="6" key="1">
    <citation type="journal article" date="2014" name="Genome Announc.">
        <title>De novo whole-genome sequence and genome annotation of Lichtheimia ramosa.</title>
        <authorList>
            <person name="Linde J."/>
            <person name="Schwartze V."/>
            <person name="Binder U."/>
            <person name="Lass-Florl C."/>
            <person name="Voigt K."/>
            <person name="Horn F."/>
        </authorList>
    </citation>
    <scope>NUCLEOTIDE SEQUENCE</scope>
    <source>
        <strain evidence="6">JMRC FSU:6197</strain>
    </source>
</reference>
<evidence type="ECO:0000256" key="1">
    <source>
        <dbReference type="ARBA" id="ARBA00022669"/>
    </source>
</evidence>